<keyword evidence="1" id="KW-0418">Kinase</keyword>
<dbReference type="CDD" id="cd16936">
    <property type="entry name" value="HATPase_RsbW-like"/>
    <property type="match status" value="1"/>
</dbReference>
<gene>
    <name evidence="3" type="ORF">GQE99_19075</name>
</gene>
<evidence type="ECO:0000256" key="1">
    <source>
        <dbReference type="ARBA" id="ARBA00022527"/>
    </source>
</evidence>
<dbReference type="InterPro" id="IPR003594">
    <property type="entry name" value="HATPase_dom"/>
</dbReference>
<evidence type="ECO:0000313" key="4">
    <source>
        <dbReference type="Proteomes" id="UP000467322"/>
    </source>
</evidence>
<dbReference type="InterPro" id="IPR050267">
    <property type="entry name" value="Anti-sigma-factor_SerPK"/>
</dbReference>
<keyword evidence="3" id="KW-0547">Nucleotide-binding</keyword>
<dbReference type="GO" id="GO:0004674">
    <property type="term" value="F:protein serine/threonine kinase activity"/>
    <property type="evidence" value="ECO:0007669"/>
    <property type="project" value="UniProtKB-KW"/>
</dbReference>
<proteinExistence type="predicted"/>
<evidence type="ECO:0000313" key="3">
    <source>
        <dbReference type="EMBL" id="MZR15126.1"/>
    </source>
</evidence>
<dbReference type="PANTHER" id="PTHR35526:SF3">
    <property type="entry name" value="ANTI-SIGMA-F FACTOR RSBW"/>
    <property type="match status" value="1"/>
</dbReference>
<keyword evidence="3" id="KW-0067">ATP-binding</keyword>
<organism evidence="3 4">
    <name type="scientific">Maritimibacter harenae</name>
    <dbReference type="NCBI Taxonomy" id="2606218"/>
    <lineage>
        <taxon>Bacteria</taxon>
        <taxon>Pseudomonadati</taxon>
        <taxon>Pseudomonadota</taxon>
        <taxon>Alphaproteobacteria</taxon>
        <taxon>Rhodobacterales</taxon>
        <taxon>Roseobacteraceae</taxon>
        <taxon>Maritimibacter</taxon>
    </lineage>
</organism>
<accession>A0A845M6C3</accession>
<dbReference type="Pfam" id="PF13581">
    <property type="entry name" value="HATPase_c_2"/>
    <property type="match status" value="1"/>
</dbReference>
<comment type="caution">
    <text evidence="3">The sequence shown here is derived from an EMBL/GenBank/DDBJ whole genome shotgun (WGS) entry which is preliminary data.</text>
</comment>
<dbReference type="AlphaFoldDB" id="A0A845M6C3"/>
<sequence>MRAEAFAFTGRARDRHVPGRMAGNGGLHIIFPTTPDAVRRALATAVDTLEALGLDPDNVDLSELVLAEVLNNVVEHAFADRGHGVVELEAWRAGGALLVRIRDDGMPMPGGEAPPVGRHDLTREGTELPEGGFGWGIIRELTRDVRYRRDGARNELSFAVDFAEFDAAP</sequence>
<name>A0A845M6C3_9RHOB</name>
<dbReference type="Gene3D" id="3.30.565.10">
    <property type="entry name" value="Histidine kinase-like ATPase, C-terminal domain"/>
    <property type="match status" value="1"/>
</dbReference>
<keyword evidence="1" id="KW-0808">Transferase</keyword>
<dbReference type="RefSeq" id="WP_161353549.1">
    <property type="nucleotide sequence ID" value="NZ_WTUX01000022.1"/>
</dbReference>
<dbReference type="PANTHER" id="PTHR35526">
    <property type="entry name" value="ANTI-SIGMA-F FACTOR RSBW-RELATED"/>
    <property type="match status" value="1"/>
</dbReference>
<dbReference type="InterPro" id="IPR036890">
    <property type="entry name" value="HATPase_C_sf"/>
</dbReference>
<dbReference type="GO" id="GO:0005524">
    <property type="term" value="F:ATP binding"/>
    <property type="evidence" value="ECO:0007669"/>
    <property type="project" value="UniProtKB-KW"/>
</dbReference>
<dbReference type="EMBL" id="WTUX01000022">
    <property type="protein sequence ID" value="MZR15126.1"/>
    <property type="molecule type" value="Genomic_DNA"/>
</dbReference>
<feature type="domain" description="Histidine kinase/HSP90-like ATPase" evidence="2">
    <location>
        <begin position="31"/>
        <end position="158"/>
    </location>
</feature>
<evidence type="ECO:0000259" key="2">
    <source>
        <dbReference type="Pfam" id="PF13581"/>
    </source>
</evidence>
<dbReference type="Proteomes" id="UP000467322">
    <property type="component" value="Unassembled WGS sequence"/>
</dbReference>
<keyword evidence="1" id="KW-0723">Serine/threonine-protein kinase</keyword>
<keyword evidence="4" id="KW-1185">Reference proteome</keyword>
<protein>
    <submittedName>
        <fullName evidence="3">ATP-binding protein</fullName>
    </submittedName>
</protein>
<reference evidence="3 4" key="1">
    <citation type="submission" date="2019-12" db="EMBL/GenBank/DDBJ databases">
        <title>Maritimibacter sp. nov. sp. isolated from sea sand.</title>
        <authorList>
            <person name="Kim J."/>
            <person name="Jeong S.E."/>
            <person name="Jung H.S."/>
            <person name="Jeon C.O."/>
        </authorList>
    </citation>
    <scope>NUCLEOTIDE SEQUENCE [LARGE SCALE GENOMIC DNA]</scope>
    <source>
        <strain evidence="3 4">DP07</strain>
    </source>
</reference>
<dbReference type="SUPFAM" id="SSF55874">
    <property type="entry name" value="ATPase domain of HSP90 chaperone/DNA topoisomerase II/histidine kinase"/>
    <property type="match status" value="1"/>
</dbReference>